<dbReference type="AlphaFoldDB" id="A0A8J6NST9"/>
<dbReference type="GO" id="GO:0046872">
    <property type="term" value="F:metal ion binding"/>
    <property type="evidence" value="ECO:0007669"/>
    <property type="project" value="UniProtKB-KW"/>
</dbReference>
<evidence type="ECO:0000313" key="4">
    <source>
        <dbReference type="Proteomes" id="UP000603434"/>
    </source>
</evidence>
<dbReference type="Pfam" id="PF01557">
    <property type="entry name" value="FAA_hydrolase"/>
    <property type="match status" value="1"/>
</dbReference>
<dbReference type="PANTHER" id="PTHR11820">
    <property type="entry name" value="ACYLPYRUVASE"/>
    <property type="match status" value="1"/>
</dbReference>
<evidence type="ECO:0000256" key="1">
    <source>
        <dbReference type="ARBA" id="ARBA00022723"/>
    </source>
</evidence>
<gene>
    <name evidence="3" type="ORF">H8E23_09255</name>
</gene>
<dbReference type="PANTHER" id="PTHR11820:SF7">
    <property type="entry name" value="ACYLPYRUVASE FAHD1, MITOCHONDRIAL"/>
    <property type="match status" value="1"/>
</dbReference>
<accession>A0A8J6NST9</accession>
<reference evidence="3 4" key="1">
    <citation type="submission" date="2020-08" db="EMBL/GenBank/DDBJ databases">
        <title>Bridging the membrane lipid divide: bacteria of the FCB group superphylum have the potential to synthesize archaeal ether lipids.</title>
        <authorList>
            <person name="Villanueva L."/>
            <person name="Von Meijenfeldt F.A.B."/>
            <person name="Westbye A.B."/>
            <person name="Yadav S."/>
            <person name="Hopmans E.C."/>
            <person name="Dutilh B.E."/>
            <person name="Sinninghe Damste J.S."/>
        </authorList>
    </citation>
    <scope>NUCLEOTIDE SEQUENCE [LARGE SCALE GENOMIC DNA]</scope>
    <source>
        <strain evidence="3">NIOZ-UU30</strain>
    </source>
</reference>
<feature type="domain" description="Fumarylacetoacetase-like C-terminal" evidence="2">
    <location>
        <begin position="1"/>
        <end position="63"/>
    </location>
</feature>
<dbReference type="InterPro" id="IPR011234">
    <property type="entry name" value="Fumarylacetoacetase-like_C"/>
</dbReference>
<evidence type="ECO:0000313" key="3">
    <source>
        <dbReference type="EMBL" id="MBC8361572.1"/>
    </source>
</evidence>
<organism evidence="3 4">
    <name type="scientific">Candidatus Desulfatibia profunda</name>
    <dbReference type="NCBI Taxonomy" id="2841695"/>
    <lineage>
        <taxon>Bacteria</taxon>
        <taxon>Pseudomonadati</taxon>
        <taxon>Thermodesulfobacteriota</taxon>
        <taxon>Desulfobacteria</taxon>
        <taxon>Desulfobacterales</taxon>
        <taxon>Desulfobacterales incertae sedis</taxon>
        <taxon>Candidatus Desulfatibia</taxon>
    </lineage>
</organism>
<dbReference type="GO" id="GO:0018773">
    <property type="term" value="F:acetylpyruvate hydrolase activity"/>
    <property type="evidence" value="ECO:0007669"/>
    <property type="project" value="TreeGrafter"/>
</dbReference>
<dbReference type="Proteomes" id="UP000603434">
    <property type="component" value="Unassembled WGS sequence"/>
</dbReference>
<comment type="caution">
    <text evidence="3">The sequence shown here is derived from an EMBL/GenBank/DDBJ whole genome shotgun (WGS) entry which is preliminary data.</text>
</comment>
<proteinExistence type="predicted"/>
<dbReference type="SUPFAM" id="SSF56529">
    <property type="entry name" value="FAH"/>
    <property type="match status" value="1"/>
</dbReference>
<evidence type="ECO:0000259" key="2">
    <source>
        <dbReference type="Pfam" id="PF01557"/>
    </source>
</evidence>
<name>A0A8J6NST9_9BACT</name>
<dbReference type="Gene3D" id="3.90.850.10">
    <property type="entry name" value="Fumarylacetoacetase-like, C-terminal domain"/>
    <property type="match status" value="1"/>
</dbReference>
<keyword evidence="3" id="KW-0378">Hydrolase</keyword>
<dbReference type="InterPro" id="IPR036663">
    <property type="entry name" value="Fumarylacetoacetase_C_sf"/>
</dbReference>
<protein>
    <submittedName>
        <fullName evidence="3">Fumarylacetoacetate hydrolase family protein</fullName>
    </submittedName>
</protein>
<dbReference type="EMBL" id="JACNJH010000137">
    <property type="protein sequence ID" value="MBC8361572.1"/>
    <property type="molecule type" value="Genomic_DNA"/>
</dbReference>
<keyword evidence="1" id="KW-0479">Metal-binding</keyword>
<sequence length="68" mass="7298">MIFDIPTIIENISEDITLIPGDIIATGTPAGVGIFRNPPVVLKPGNVVECRIEKIGSIINEVVTKLEI</sequence>